<dbReference type="Gene3D" id="3.30.420.10">
    <property type="entry name" value="Ribonuclease H-like superfamily/Ribonuclease H"/>
    <property type="match status" value="1"/>
</dbReference>
<dbReference type="EMBL" id="LSRX01001343">
    <property type="protein sequence ID" value="OLP80806.1"/>
    <property type="molecule type" value="Genomic_DNA"/>
</dbReference>
<dbReference type="GO" id="GO:0003676">
    <property type="term" value="F:nucleic acid binding"/>
    <property type="evidence" value="ECO:0007669"/>
    <property type="project" value="InterPro"/>
</dbReference>
<dbReference type="Pfam" id="PF07727">
    <property type="entry name" value="RVT_2"/>
    <property type="match status" value="1"/>
</dbReference>
<dbReference type="OMA" id="MSLARNW"/>
<dbReference type="Proteomes" id="UP000186817">
    <property type="component" value="Unassembled WGS sequence"/>
</dbReference>
<protein>
    <submittedName>
        <fullName evidence="3">Copia protein</fullName>
    </submittedName>
</protein>
<name>A0A1Q9CD16_SYMMI</name>
<comment type="caution">
    <text evidence="3">The sequence shown here is derived from an EMBL/GenBank/DDBJ whole genome shotgun (WGS) entry which is preliminary data.</text>
</comment>
<evidence type="ECO:0000256" key="1">
    <source>
        <dbReference type="SAM" id="MobiDB-lite"/>
    </source>
</evidence>
<feature type="compositionally biased region" description="Basic and acidic residues" evidence="1">
    <location>
        <begin position="654"/>
        <end position="673"/>
    </location>
</feature>
<feature type="domain" description="Reverse transcriptase Ty1/copia-type" evidence="2">
    <location>
        <begin position="785"/>
        <end position="888"/>
    </location>
</feature>
<dbReference type="PANTHER" id="PTHR11439">
    <property type="entry name" value="GAG-POL-RELATED RETROTRANSPOSON"/>
    <property type="match status" value="1"/>
</dbReference>
<evidence type="ECO:0000313" key="4">
    <source>
        <dbReference type="Proteomes" id="UP000186817"/>
    </source>
</evidence>
<sequence>MFDPRHKLANKAPVPIVGQWSRLTGERVTYKQYKDGSTVTVRDENFMAMKNSRPKDPKEWRGRVEFGLKHKPQLRHQSKTAPRPYDPMIGREKTSVVNNEVVEFRQPGPVENVEPEVLDRRMRVSRNVEEHELENALRSLPQHGSRMKELLLQLFNLEDPETAAPRTTDRWIMLPRYWIRMHHEWRDCYFDPDDAPSPVDGRLSDHLYGDRYTMFFDSSDPSMIDTGHQNDWADIELPDGTVKKCDDSRGQTGHKWVGYTLFVPLERPTAGENAEQQTDDKSAIKPKMVKTPGEPSESERRLHELTHLPYRDWCEHCVKSKGRQSHAVKKNDRQPVIQIDFSFLATENDLPKRTILNATDAQTGYAMAIVLPAKGSVEKYAAAELRRFVFEIGRTFGIIQYDKENALKVIAKDLCKTVGGLSMRAAPTGHSQSQGSVGNVQRTLYGQLRALMSQVQDSTGLKLTSESPMFTWCVKHAQWLINRSLIGSDGKTAYNRRWSRDYGGSLCMFGEWIDAKMPQSNKLKIPKGGLQWFSGVYLGKDTEADEVIIGNADGVFKVRTVKRRPPSQQWNAVGVSKMLSVPWQPKGDGVDLNAFVMPPDLGVKGRVKPPPGLSRVDEEEENEQLEDLEPGQTESLTVQDLLENDGSGRSPSENVHDPPEPSETVSKKARIDPDTPATEPVNKQMRISAVHHLIAGVIPACQWLASIVGVDGVVGKDGTKIDVEVNAEEGELEQELRLAEPLLWESEVPPEAEKKGMMKEMGSMKDFDVYDEVLVKDCTDEQVNEALDCKWVKVWKNETDLRCRVVVRGCFQNVEKNEEDNLFASTPSLVTMRLLLCMSLARNWGITLGDVSTAFLHATMAGEVFVWPPKEFYPNGDCLWKLKKAMYGDIAYATKELSRDVTAPTMQSVAKLKHLLRYLIGTRMCVLRLRPSYQLSDGNCSLDVNVYVDSDWAGCSRTRKSTSGCTVNVLGCNMVSTARTQGTLALSSGEAELYAIGQGVSEALFVRSMLLESKLAKKVSVIAHTDSTAGKSMATRFGTGKKTKHVELRFLYMQNLVQMGLLKMAKIDGQRNPADLMTKYVATDVLKRLLTHLGVVSNWFKGNADTVSNEIVSKCFLDQVFSSNVE</sequence>
<reference evidence="3 4" key="1">
    <citation type="submission" date="2016-02" db="EMBL/GenBank/DDBJ databases">
        <title>Genome analysis of coral dinoflagellate symbionts highlights evolutionary adaptations to a symbiotic lifestyle.</title>
        <authorList>
            <person name="Aranda M."/>
            <person name="Li Y."/>
            <person name="Liew Y.J."/>
            <person name="Baumgarten S."/>
            <person name="Simakov O."/>
            <person name="Wilson M."/>
            <person name="Piel J."/>
            <person name="Ashoor H."/>
            <person name="Bougouffa S."/>
            <person name="Bajic V.B."/>
            <person name="Ryu T."/>
            <person name="Ravasi T."/>
            <person name="Bayer T."/>
            <person name="Micklem G."/>
            <person name="Kim H."/>
            <person name="Bhak J."/>
            <person name="Lajeunesse T.C."/>
            <person name="Voolstra C.R."/>
        </authorList>
    </citation>
    <scope>NUCLEOTIDE SEQUENCE [LARGE SCALE GENOMIC DNA]</scope>
    <source>
        <strain evidence="3 4">CCMP2467</strain>
    </source>
</reference>
<accession>A0A1Q9CD16</accession>
<dbReference type="CDD" id="cd09272">
    <property type="entry name" value="RNase_HI_RT_Ty1"/>
    <property type="match status" value="1"/>
</dbReference>
<proteinExistence type="predicted"/>
<feature type="compositionally biased region" description="Acidic residues" evidence="1">
    <location>
        <begin position="617"/>
        <end position="629"/>
    </location>
</feature>
<evidence type="ECO:0000313" key="3">
    <source>
        <dbReference type="EMBL" id="OLP80806.1"/>
    </source>
</evidence>
<dbReference type="OrthoDB" id="466026at2759"/>
<evidence type="ECO:0000259" key="2">
    <source>
        <dbReference type="Pfam" id="PF07727"/>
    </source>
</evidence>
<dbReference type="AlphaFoldDB" id="A0A1Q9CD16"/>
<feature type="region of interest" description="Disordered" evidence="1">
    <location>
        <begin position="598"/>
        <end position="680"/>
    </location>
</feature>
<organism evidence="3 4">
    <name type="scientific">Symbiodinium microadriaticum</name>
    <name type="common">Dinoflagellate</name>
    <name type="synonym">Zooxanthella microadriatica</name>
    <dbReference type="NCBI Taxonomy" id="2951"/>
    <lineage>
        <taxon>Eukaryota</taxon>
        <taxon>Sar</taxon>
        <taxon>Alveolata</taxon>
        <taxon>Dinophyceae</taxon>
        <taxon>Suessiales</taxon>
        <taxon>Symbiodiniaceae</taxon>
        <taxon>Symbiodinium</taxon>
    </lineage>
</organism>
<dbReference type="PANTHER" id="PTHR11439:SF524">
    <property type="entry name" value="RNA-DIRECTED DNA POLYMERASE, PROTEIN KINASE RLK-PELLE-DLSV FAMILY"/>
    <property type="match status" value="1"/>
</dbReference>
<keyword evidence="4" id="KW-1185">Reference proteome</keyword>
<gene>
    <name evidence="3" type="primary">GIP</name>
    <name evidence="3" type="ORF">AK812_SmicGene38732</name>
</gene>
<feature type="region of interest" description="Disordered" evidence="1">
    <location>
        <begin position="269"/>
        <end position="300"/>
    </location>
</feature>
<dbReference type="InterPro" id="IPR013103">
    <property type="entry name" value="RVT_2"/>
</dbReference>
<dbReference type="InterPro" id="IPR036397">
    <property type="entry name" value="RNaseH_sf"/>
</dbReference>